<protein>
    <submittedName>
        <fullName evidence="5">ABC transporter substrate-binding protein</fullName>
    </submittedName>
</protein>
<dbReference type="GO" id="GO:0015833">
    <property type="term" value="P:peptide transport"/>
    <property type="evidence" value="ECO:0007669"/>
    <property type="project" value="TreeGrafter"/>
</dbReference>
<sequence>MNRVSLTLAATLIAAAAAVPFADAKTPPNLLVVAKNIDDIVSLDPAQAYEFTSGEVVANIYNKLVEYNPAQIETVVPGLAESWKISDDGKTITFKLKSGVKFASGNAVRPEDVVFSLRRVIVLKKAPAFILAQFGWTADNIDQMVNKVSDSEVSVSIAENFAPSFVLNALAARPGSIVDEKEAMKNAKDNDLGNAWLSRNSAGSGPFALRVWRPGESLVLDANKNHAGGAPKMNQIVFNHVAEASTQRLMVESGDADIARNLGPDQIAAVKDKAGIKVETYPQAALHFFSFNLKHDKLKNPALWEAMRYLIDYDGIANTLLRGQMKVHQTFWPSGFPGAVEDKPYKLDVAKAKDILAKANIQSLSVDMDMISSAPFTDIAQSMQATMAQAGIKVNLLPGTSAQVITKYRARQHEMMLLYWGPDFMDPHSNAKAFAYNVDNADGSPQSTTTWRNSWAPADLSARTRAALVERDAAKRLDMYRDLQRDVLKSSPWVMTFQAQAQVALRNEVKGFIHGPTNDLVLYRNVTK</sequence>
<feature type="chain" id="PRO_5022117441" evidence="3">
    <location>
        <begin position="25"/>
        <end position="528"/>
    </location>
</feature>
<dbReference type="RefSeq" id="WP_144068344.1">
    <property type="nucleotide sequence ID" value="NZ_CP041636.1"/>
</dbReference>
<dbReference type="EMBL" id="CP041636">
    <property type="protein sequence ID" value="QDO97363.1"/>
    <property type="molecule type" value="Genomic_DNA"/>
</dbReference>
<dbReference type="Pfam" id="PF00496">
    <property type="entry name" value="SBP_bac_5"/>
    <property type="match status" value="1"/>
</dbReference>
<evidence type="ECO:0000256" key="3">
    <source>
        <dbReference type="SAM" id="SignalP"/>
    </source>
</evidence>
<comment type="similarity">
    <text evidence="2">Belongs to the bacterial solute-binding protein 5 family.</text>
</comment>
<keyword evidence="3" id="KW-0732">Signal</keyword>
<dbReference type="InterPro" id="IPR030678">
    <property type="entry name" value="Peptide/Ni-bd"/>
</dbReference>
<name>A0A516H0Q5_9PROT</name>
<dbReference type="InterPro" id="IPR000914">
    <property type="entry name" value="SBP_5_dom"/>
</dbReference>
<evidence type="ECO:0000259" key="4">
    <source>
        <dbReference type="Pfam" id="PF00496"/>
    </source>
</evidence>
<proteinExistence type="inferred from homology"/>
<dbReference type="Gene3D" id="3.10.105.10">
    <property type="entry name" value="Dipeptide-binding Protein, Domain 3"/>
    <property type="match status" value="1"/>
</dbReference>
<dbReference type="OrthoDB" id="9803988at2"/>
<reference evidence="5 6" key="1">
    <citation type="submission" date="2019-07" db="EMBL/GenBank/DDBJ databases">
        <title>Genome sequencing for Ferrovibrio sp. K5.</title>
        <authorList>
            <person name="Park S.-J."/>
        </authorList>
    </citation>
    <scope>NUCLEOTIDE SEQUENCE [LARGE SCALE GENOMIC DNA]</scope>
    <source>
        <strain evidence="5 6">K5</strain>
    </source>
</reference>
<dbReference type="Gene3D" id="3.40.190.10">
    <property type="entry name" value="Periplasmic binding protein-like II"/>
    <property type="match status" value="1"/>
</dbReference>
<dbReference type="GO" id="GO:0043190">
    <property type="term" value="C:ATP-binding cassette (ABC) transporter complex"/>
    <property type="evidence" value="ECO:0007669"/>
    <property type="project" value="InterPro"/>
</dbReference>
<dbReference type="KEGG" id="fer:FNB15_08835"/>
<dbReference type="GO" id="GO:1904680">
    <property type="term" value="F:peptide transmembrane transporter activity"/>
    <property type="evidence" value="ECO:0007669"/>
    <property type="project" value="TreeGrafter"/>
</dbReference>
<dbReference type="PANTHER" id="PTHR30290:SF34">
    <property type="entry name" value="ABC TRANSPORTER, PERIPLASMIC OLIGO-PEPTIDE BINDING PROTEIN, PUTATIVE-RELATED"/>
    <property type="match status" value="1"/>
</dbReference>
<evidence type="ECO:0000256" key="1">
    <source>
        <dbReference type="ARBA" id="ARBA00004418"/>
    </source>
</evidence>
<keyword evidence="6" id="KW-1185">Reference proteome</keyword>
<feature type="domain" description="Solute-binding protein family 5" evidence="4">
    <location>
        <begin position="74"/>
        <end position="440"/>
    </location>
</feature>
<gene>
    <name evidence="5" type="ORF">FNB15_08835</name>
</gene>
<dbReference type="CDD" id="cd08512">
    <property type="entry name" value="PBP2_NikA_DppA_OppA_like_7"/>
    <property type="match status" value="1"/>
</dbReference>
<dbReference type="Gene3D" id="3.90.76.10">
    <property type="entry name" value="Dipeptide-binding Protein, Domain 1"/>
    <property type="match status" value="1"/>
</dbReference>
<dbReference type="GO" id="GO:0030288">
    <property type="term" value="C:outer membrane-bounded periplasmic space"/>
    <property type="evidence" value="ECO:0007669"/>
    <property type="project" value="UniProtKB-ARBA"/>
</dbReference>
<accession>A0A516H0Q5</accession>
<comment type="subcellular location">
    <subcellularLocation>
        <location evidence="1">Periplasm</location>
    </subcellularLocation>
</comment>
<dbReference type="PIRSF" id="PIRSF002741">
    <property type="entry name" value="MppA"/>
    <property type="match status" value="1"/>
</dbReference>
<organism evidence="5 6">
    <name type="scientific">Ferrovibrio terrae</name>
    <dbReference type="NCBI Taxonomy" id="2594003"/>
    <lineage>
        <taxon>Bacteria</taxon>
        <taxon>Pseudomonadati</taxon>
        <taxon>Pseudomonadota</taxon>
        <taxon>Alphaproteobacteria</taxon>
        <taxon>Rhodospirillales</taxon>
        <taxon>Rhodospirillaceae</taxon>
        <taxon>Ferrovibrio</taxon>
    </lineage>
</organism>
<dbReference type="SUPFAM" id="SSF53850">
    <property type="entry name" value="Periplasmic binding protein-like II"/>
    <property type="match status" value="1"/>
</dbReference>
<dbReference type="PANTHER" id="PTHR30290">
    <property type="entry name" value="PERIPLASMIC BINDING COMPONENT OF ABC TRANSPORTER"/>
    <property type="match status" value="1"/>
</dbReference>
<dbReference type="InterPro" id="IPR039424">
    <property type="entry name" value="SBP_5"/>
</dbReference>
<evidence type="ECO:0000256" key="2">
    <source>
        <dbReference type="ARBA" id="ARBA00005695"/>
    </source>
</evidence>
<evidence type="ECO:0000313" key="5">
    <source>
        <dbReference type="EMBL" id="QDO97363.1"/>
    </source>
</evidence>
<feature type="signal peptide" evidence="3">
    <location>
        <begin position="1"/>
        <end position="24"/>
    </location>
</feature>
<dbReference type="Proteomes" id="UP000317496">
    <property type="component" value="Chromosome"/>
</dbReference>
<dbReference type="AlphaFoldDB" id="A0A516H0Q5"/>
<evidence type="ECO:0000313" key="6">
    <source>
        <dbReference type="Proteomes" id="UP000317496"/>
    </source>
</evidence>